<comment type="caution">
    <text evidence="1">The sequence shown here is derived from an EMBL/GenBank/DDBJ whole genome shotgun (WGS) entry which is preliminary data.</text>
</comment>
<evidence type="ECO:0000313" key="2">
    <source>
        <dbReference type="Proteomes" id="UP001141806"/>
    </source>
</evidence>
<name>A0A9Q0K0B0_9MAGN</name>
<dbReference type="PANTHER" id="PTHR36810:SF1">
    <property type="entry name" value="OS05G0232200 PROTEIN"/>
    <property type="match status" value="1"/>
</dbReference>
<accession>A0A9Q0K0B0</accession>
<sequence length="279" mass="31630">MFFLQRQVRQLLLLGPTVNERIPTSQMPGTIQVSVLDVDLPSSYSSSFSSSISIKVSLGKREYQTLGKGDFFFPLTNFRDNLILTLLDADGNELSRTGVETMSVVEKGIWDDLFPLEGGGHLRMKLQLILSDEERKRVREMREFAMKKKHEEDNSSHRQLETPAAPDAIVGVNVAPPSLSLKHEVAETPAQNKDLNIGKRYIQGFSISNPVSHSNNPQFCSNKGRTPLDQLEKTAPMAVKQIHLRLHYHKSLMSLIQSKHIARIWMASLRFIYLLQMFL</sequence>
<keyword evidence="2" id="KW-1185">Reference proteome</keyword>
<gene>
    <name evidence="1" type="ORF">NE237_025178</name>
</gene>
<dbReference type="OrthoDB" id="1939272at2759"/>
<protein>
    <submittedName>
        <fullName evidence="1">Uncharacterized protein</fullName>
    </submittedName>
</protein>
<proteinExistence type="predicted"/>
<dbReference type="PANTHER" id="PTHR36810">
    <property type="entry name" value="BNACNNG47150D PROTEIN"/>
    <property type="match status" value="1"/>
</dbReference>
<dbReference type="EMBL" id="JAMYWD010000010">
    <property type="protein sequence ID" value="KAJ4958067.1"/>
    <property type="molecule type" value="Genomic_DNA"/>
</dbReference>
<organism evidence="1 2">
    <name type="scientific">Protea cynaroides</name>
    <dbReference type="NCBI Taxonomy" id="273540"/>
    <lineage>
        <taxon>Eukaryota</taxon>
        <taxon>Viridiplantae</taxon>
        <taxon>Streptophyta</taxon>
        <taxon>Embryophyta</taxon>
        <taxon>Tracheophyta</taxon>
        <taxon>Spermatophyta</taxon>
        <taxon>Magnoliopsida</taxon>
        <taxon>Proteales</taxon>
        <taxon>Proteaceae</taxon>
        <taxon>Protea</taxon>
    </lineage>
</organism>
<dbReference type="AlphaFoldDB" id="A0A9Q0K0B0"/>
<evidence type="ECO:0000313" key="1">
    <source>
        <dbReference type="EMBL" id="KAJ4958067.1"/>
    </source>
</evidence>
<reference evidence="1" key="1">
    <citation type="journal article" date="2023" name="Plant J.">
        <title>The genome of the king protea, Protea cynaroides.</title>
        <authorList>
            <person name="Chang J."/>
            <person name="Duong T.A."/>
            <person name="Schoeman C."/>
            <person name="Ma X."/>
            <person name="Roodt D."/>
            <person name="Barker N."/>
            <person name="Li Z."/>
            <person name="Van de Peer Y."/>
            <person name="Mizrachi E."/>
        </authorList>
    </citation>
    <scope>NUCLEOTIDE SEQUENCE</scope>
    <source>
        <tissue evidence="1">Young leaves</tissue>
    </source>
</reference>
<dbReference type="Proteomes" id="UP001141806">
    <property type="component" value="Unassembled WGS sequence"/>
</dbReference>